<keyword evidence="2" id="KW-0238">DNA-binding</keyword>
<dbReference type="InterPro" id="IPR000524">
    <property type="entry name" value="Tscrpt_reg_HTH_GntR"/>
</dbReference>
<organism evidence="5">
    <name type="scientific">Longilinea arvoryzae</name>
    <dbReference type="NCBI Taxonomy" id="360412"/>
    <lineage>
        <taxon>Bacteria</taxon>
        <taxon>Bacillati</taxon>
        <taxon>Chloroflexota</taxon>
        <taxon>Anaerolineae</taxon>
        <taxon>Anaerolineales</taxon>
        <taxon>Anaerolineaceae</taxon>
        <taxon>Longilinea</taxon>
    </lineage>
</organism>
<dbReference type="SUPFAM" id="SSF64288">
    <property type="entry name" value="Chorismate lyase-like"/>
    <property type="match status" value="1"/>
</dbReference>
<keyword evidence="6" id="KW-1185">Reference proteome</keyword>
<evidence type="ECO:0000256" key="1">
    <source>
        <dbReference type="ARBA" id="ARBA00023015"/>
    </source>
</evidence>
<dbReference type="SUPFAM" id="SSF46785">
    <property type="entry name" value="Winged helix' DNA-binding domain"/>
    <property type="match status" value="1"/>
</dbReference>
<feature type="domain" description="HTH gntR-type" evidence="4">
    <location>
        <begin position="9"/>
        <end position="79"/>
    </location>
</feature>
<evidence type="ECO:0000259" key="4">
    <source>
        <dbReference type="PROSITE" id="PS50949"/>
    </source>
</evidence>
<dbReference type="Pfam" id="PF00392">
    <property type="entry name" value="GntR"/>
    <property type="match status" value="1"/>
</dbReference>
<name>A0A0S7BK51_9CHLR</name>
<dbReference type="SMART" id="SM00866">
    <property type="entry name" value="UTRA"/>
    <property type="match status" value="1"/>
</dbReference>
<reference evidence="5" key="1">
    <citation type="submission" date="2015-07" db="EMBL/GenBank/DDBJ databases">
        <title>Draft Genome Sequences of Anaerolinea thermolimosa IMO-1, Bellilinea caldifistulae GOMI-1, Leptolinea tardivitalis YMTK-2, Levilinea saccharolytica KIBI-1,Longilinea arvoryzae KOME-1, Previously Described as Members of the Anaerolineaceae (Chloroflexi).</title>
        <authorList>
            <person name="Sekiguchi Y."/>
            <person name="Ohashi A."/>
            <person name="Matsuura N."/>
            <person name="Tourlousse M.D."/>
        </authorList>
    </citation>
    <scope>NUCLEOTIDE SEQUENCE [LARGE SCALE GENOMIC DNA]</scope>
    <source>
        <strain evidence="5">KOME-1</strain>
    </source>
</reference>
<dbReference type="GO" id="GO:0003700">
    <property type="term" value="F:DNA-binding transcription factor activity"/>
    <property type="evidence" value="ECO:0007669"/>
    <property type="project" value="InterPro"/>
</dbReference>
<dbReference type="CDD" id="cd07377">
    <property type="entry name" value="WHTH_GntR"/>
    <property type="match status" value="1"/>
</dbReference>
<dbReference type="PANTHER" id="PTHR44846">
    <property type="entry name" value="MANNOSYL-D-GLYCERATE TRANSPORT/METABOLISM SYSTEM REPRESSOR MNGR-RELATED"/>
    <property type="match status" value="1"/>
</dbReference>
<dbReference type="SMART" id="SM00345">
    <property type="entry name" value="HTH_GNTR"/>
    <property type="match status" value="1"/>
</dbReference>
<dbReference type="InterPro" id="IPR028978">
    <property type="entry name" value="Chorismate_lyase_/UTRA_dom_sf"/>
</dbReference>
<evidence type="ECO:0000256" key="2">
    <source>
        <dbReference type="ARBA" id="ARBA00023125"/>
    </source>
</evidence>
<dbReference type="PANTHER" id="PTHR44846:SF17">
    <property type="entry name" value="GNTR-FAMILY TRANSCRIPTIONAL REGULATOR"/>
    <property type="match status" value="1"/>
</dbReference>
<gene>
    <name evidence="5" type="ORF">LARV_01947</name>
</gene>
<dbReference type="InterPro" id="IPR036388">
    <property type="entry name" value="WH-like_DNA-bd_sf"/>
</dbReference>
<keyword evidence="1" id="KW-0805">Transcription regulation</keyword>
<protein>
    <submittedName>
        <fullName evidence="5">Transcriptional regulator, GntR family</fullName>
    </submittedName>
</protein>
<dbReference type="Gene3D" id="1.10.10.10">
    <property type="entry name" value="Winged helix-like DNA-binding domain superfamily/Winged helix DNA-binding domain"/>
    <property type="match status" value="1"/>
</dbReference>
<dbReference type="PROSITE" id="PS50949">
    <property type="entry name" value="HTH_GNTR"/>
    <property type="match status" value="1"/>
</dbReference>
<dbReference type="GO" id="GO:0045892">
    <property type="term" value="P:negative regulation of DNA-templated transcription"/>
    <property type="evidence" value="ECO:0007669"/>
    <property type="project" value="TreeGrafter"/>
</dbReference>
<dbReference type="GO" id="GO:0003677">
    <property type="term" value="F:DNA binding"/>
    <property type="evidence" value="ECO:0007669"/>
    <property type="project" value="UniProtKB-KW"/>
</dbReference>
<keyword evidence="3" id="KW-0804">Transcription</keyword>
<proteinExistence type="predicted"/>
<dbReference type="RefSeq" id="WP_075073466.1">
    <property type="nucleotide sequence ID" value="NZ_DF967972.1"/>
</dbReference>
<evidence type="ECO:0000256" key="3">
    <source>
        <dbReference type="ARBA" id="ARBA00023163"/>
    </source>
</evidence>
<dbReference type="EMBL" id="DF967972">
    <property type="protein sequence ID" value="GAP14181.1"/>
    <property type="molecule type" value="Genomic_DNA"/>
</dbReference>
<evidence type="ECO:0000313" key="5">
    <source>
        <dbReference type="EMBL" id="GAP14181.1"/>
    </source>
</evidence>
<sequence>MKKVQPQSEGEPQRLFQRLQNELAQLIAETPAGERLPSEPELARKLGVSRATLREAMRAFEGQGLIRRRQGVGTFVVGQTNVIETGLELLESIETMAERIQLKVSMGDLQIGHLKADESRSTILQVPSDSPLVQISRVIHAENRPVAYLVDLLPEEFLSSKDLEVGFTGSVLDQLLRRQDIQLSESVTNIRAVAASPEIAHALQIQRGDVLLLFIAELYSKEGRMVDYSHSYFLPGYFRFHVVRSIGLSKVASWMPIEPERR</sequence>
<dbReference type="Proteomes" id="UP000055060">
    <property type="component" value="Unassembled WGS sequence"/>
</dbReference>
<dbReference type="InterPro" id="IPR036390">
    <property type="entry name" value="WH_DNA-bd_sf"/>
</dbReference>
<dbReference type="Pfam" id="PF07702">
    <property type="entry name" value="UTRA"/>
    <property type="match status" value="1"/>
</dbReference>
<dbReference type="AlphaFoldDB" id="A0A0S7BK51"/>
<dbReference type="InterPro" id="IPR011663">
    <property type="entry name" value="UTRA"/>
</dbReference>
<accession>A0A0S7BK51</accession>
<dbReference type="STRING" id="360412.LARV_01947"/>
<evidence type="ECO:0000313" key="6">
    <source>
        <dbReference type="Proteomes" id="UP000055060"/>
    </source>
</evidence>
<dbReference type="OrthoDB" id="149756at2"/>
<dbReference type="InterPro" id="IPR050679">
    <property type="entry name" value="Bact_HTH_transcr_reg"/>
</dbReference>
<dbReference type="Gene3D" id="3.40.1410.10">
    <property type="entry name" value="Chorismate lyase-like"/>
    <property type="match status" value="1"/>
</dbReference>
<dbReference type="PRINTS" id="PR00035">
    <property type="entry name" value="HTHGNTR"/>
</dbReference>